<comment type="similarity">
    <text evidence="1">Belongs to the bacterial solute-binding protein 5 family.</text>
</comment>
<organism evidence="6 7">
    <name type="scientific">Candidatus Ornithospirochaeta avicola</name>
    <dbReference type="NCBI Taxonomy" id="2840896"/>
    <lineage>
        <taxon>Bacteria</taxon>
        <taxon>Pseudomonadati</taxon>
        <taxon>Spirochaetota</taxon>
        <taxon>Spirochaetia</taxon>
        <taxon>Spirochaetales</taxon>
        <taxon>Spirochaetaceae</taxon>
        <taxon>Spirochaetaceae incertae sedis</taxon>
        <taxon>Candidatus Ornithospirochaeta</taxon>
    </lineage>
</organism>
<reference evidence="6" key="2">
    <citation type="submission" date="2021-04" db="EMBL/GenBank/DDBJ databases">
        <authorList>
            <person name="Gilroy R."/>
        </authorList>
    </citation>
    <scope>NUCLEOTIDE SEQUENCE</scope>
    <source>
        <strain evidence="6">Gambia11-129</strain>
    </source>
</reference>
<sequence length="670" mass="73975">MKNLKKVFAVMLVLFVSFSLFAGAAKETASTTTTASDGKVPAQAEKTLVIAVPATFEEKWNPFTAESAYDQQVLEQVFVTVTRPDRNNELVPYAGNVTYVLNPDGTVTYTVSLNEGMYFSDGEPVTIDDYIYTLYVLADPSNTSPINLVNYDIKGVEAYYYDTADYSEAVAGMEAEVAEKYAADVISKEDYIAYLIATDLEGWWDGNADPAYWADYAAGEGFADQLAAIDQNDADQMLALIAEIEYTNYADSYDPYTYYLNKVEQDYISANLAGSQHVETISGIVRVDDYTCQITYNSVDITAERTVGGVYIVPEHYYGDYEKGNVQGILSNMKPVGSGPYTFEGFADNIATLKANPNYFEGVPNIGYVRIQYVPDTDVLQAMANGEVDISNPTGTQQNIDEMKALGIEYDLIPFAGYGYAGFNCKTLDNNVRKGIFSLMNRESSVKGYYGDIANVIERPMLPTLAEYPHDATVYYPYSVENALAYFAAAGYTQKNGVLVNEEGKQLVVNAYIGGEGMGDHPAYAMLTGAAEDLASIGGELQINDVPFAVLQAAMNDGSADIWVMAWGNVTTPDKRDQFASTGGQNRYGIADPELDAIMDEIMQTLDLDERRELVSEMLDMAMDLAIELPIYQRNDIIAYNPMTVDMTSIPENSTGFWDYTQELWKVKML</sequence>
<dbReference type="InterPro" id="IPR030678">
    <property type="entry name" value="Peptide/Ni-bd"/>
</dbReference>
<dbReference type="SUPFAM" id="SSF53850">
    <property type="entry name" value="Periplasmic binding protein-like II"/>
    <property type="match status" value="1"/>
</dbReference>
<name>A0A9D1PTH1_9SPIO</name>
<reference evidence="6" key="1">
    <citation type="journal article" date="2021" name="PeerJ">
        <title>Extensive microbial diversity within the chicken gut microbiome revealed by metagenomics and culture.</title>
        <authorList>
            <person name="Gilroy R."/>
            <person name="Ravi A."/>
            <person name="Getino M."/>
            <person name="Pursley I."/>
            <person name="Horton D.L."/>
            <person name="Alikhan N.F."/>
            <person name="Baker D."/>
            <person name="Gharbi K."/>
            <person name="Hall N."/>
            <person name="Watson M."/>
            <person name="Adriaenssens E.M."/>
            <person name="Foster-Nyarko E."/>
            <person name="Jarju S."/>
            <person name="Secka A."/>
            <person name="Antonio M."/>
            <person name="Oren A."/>
            <person name="Chaudhuri R.R."/>
            <person name="La Ragione R."/>
            <person name="Hildebrand F."/>
            <person name="Pallen M.J."/>
        </authorList>
    </citation>
    <scope>NUCLEOTIDE SEQUENCE</scope>
    <source>
        <strain evidence="6">Gambia11-129</strain>
    </source>
</reference>
<proteinExistence type="inferred from homology"/>
<dbReference type="InterPro" id="IPR000914">
    <property type="entry name" value="SBP_5_dom"/>
</dbReference>
<keyword evidence="2" id="KW-0813">Transport</keyword>
<accession>A0A9D1PTH1</accession>
<feature type="domain" description="Solute-binding protein family 5" evidence="5">
    <location>
        <begin position="104"/>
        <end position="158"/>
    </location>
</feature>
<evidence type="ECO:0000259" key="5">
    <source>
        <dbReference type="Pfam" id="PF00496"/>
    </source>
</evidence>
<evidence type="ECO:0000256" key="2">
    <source>
        <dbReference type="ARBA" id="ARBA00022448"/>
    </source>
</evidence>
<evidence type="ECO:0000313" key="7">
    <source>
        <dbReference type="Proteomes" id="UP000823936"/>
    </source>
</evidence>
<dbReference type="Gene3D" id="3.40.190.10">
    <property type="entry name" value="Periplasmic binding protein-like II"/>
    <property type="match status" value="2"/>
</dbReference>
<protein>
    <submittedName>
        <fullName evidence="6">ABC transporter substrate-binding protein</fullName>
    </submittedName>
</protein>
<dbReference type="InterPro" id="IPR039424">
    <property type="entry name" value="SBP_5"/>
</dbReference>
<feature type="signal peptide" evidence="4">
    <location>
        <begin position="1"/>
        <end position="22"/>
    </location>
</feature>
<evidence type="ECO:0000313" key="6">
    <source>
        <dbReference type="EMBL" id="HIV99032.1"/>
    </source>
</evidence>
<dbReference type="Gene3D" id="3.90.76.10">
    <property type="entry name" value="Dipeptide-binding Protein, Domain 1"/>
    <property type="match status" value="1"/>
</dbReference>
<dbReference type="Pfam" id="PF00496">
    <property type="entry name" value="SBP_bac_5"/>
    <property type="match status" value="2"/>
</dbReference>
<gene>
    <name evidence="6" type="ORF">IAB12_04570</name>
</gene>
<feature type="chain" id="PRO_5038492441" evidence="4">
    <location>
        <begin position="23"/>
        <end position="670"/>
    </location>
</feature>
<dbReference type="GO" id="GO:0015833">
    <property type="term" value="P:peptide transport"/>
    <property type="evidence" value="ECO:0007669"/>
    <property type="project" value="TreeGrafter"/>
</dbReference>
<dbReference type="AlphaFoldDB" id="A0A9D1PTH1"/>
<dbReference type="Proteomes" id="UP000823936">
    <property type="component" value="Unassembled WGS sequence"/>
</dbReference>
<dbReference type="PANTHER" id="PTHR30290">
    <property type="entry name" value="PERIPLASMIC BINDING COMPONENT OF ABC TRANSPORTER"/>
    <property type="match status" value="1"/>
</dbReference>
<keyword evidence="3 4" id="KW-0732">Signal</keyword>
<evidence type="ECO:0000256" key="1">
    <source>
        <dbReference type="ARBA" id="ARBA00005695"/>
    </source>
</evidence>
<dbReference type="EMBL" id="DXHU01000017">
    <property type="protein sequence ID" value="HIV99032.1"/>
    <property type="molecule type" value="Genomic_DNA"/>
</dbReference>
<comment type="caution">
    <text evidence="6">The sequence shown here is derived from an EMBL/GenBank/DDBJ whole genome shotgun (WGS) entry which is preliminary data.</text>
</comment>
<dbReference type="CDD" id="cd00995">
    <property type="entry name" value="PBP2_NikA_DppA_OppA_like"/>
    <property type="match status" value="1"/>
</dbReference>
<evidence type="ECO:0000256" key="3">
    <source>
        <dbReference type="ARBA" id="ARBA00022729"/>
    </source>
</evidence>
<dbReference type="PIRSF" id="PIRSF002741">
    <property type="entry name" value="MppA"/>
    <property type="match status" value="1"/>
</dbReference>
<dbReference type="GO" id="GO:0030288">
    <property type="term" value="C:outer membrane-bounded periplasmic space"/>
    <property type="evidence" value="ECO:0007669"/>
    <property type="project" value="UniProtKB-ARBA"/>
</dbReference>
<dbReference type="PANTHER" id="PTHR30290:SF9">
    <property type="entry name" value="OLIGOPEPTIDE-BINDING PROTEIN APPA"/>
    <property type="match status" value="1"/>
</dbReference>
<feature type="domain" description="Solute-binding protein family 5" evidence="5">
    <location>
        <begin position="258"/>
        <end position="575"/>
    </location>
</feature>
<dbReference type="GO" id="GO:1904680">
    <property type="term" value="F:peptide transmembrane transporter activity"/>
    <property type="evidence" value="ECO:0007669"/>
    <property type="project" value="TreeGrafter"/>
</dbReference>
<evidence type="ECO:0000256" key="4">
    <source>
        <dbReference type="SAM" id="SignalP"/>
    </source>
</evidence>
<dbReference type="GO" id="GO:0043190">
    <property type="term" value="C:ATP-binding cassette (ABC) transporter complex"/>
    <property type="evidence" value="ECO:0007669"/>
    <property type="project" value="InterPro"/>
</dbReference>
<dbReference type="Gene3D" id="3.10.105.10">
    <property type="entry name" value="Dipeptide-binding Protein, Domain 3"/>
    <property type="match status" value="1"/>
</dbReference>